<evidence type="ECO:0000313" key="3">
    <source>
        <dbReference type="Proteomes" id="UP001165289"/>
    </source>
</evidence>
<dbReference type="AlphaFoldDB" id="A0AAV7K5E3"/>
<accession>A0AAV7K5E3</accession>
<dbReference type="EMBL" id="JAKMXF010000166">
    <property type="protein sequence ID" value="KAI6656015.1"/>
    <property type="molecule type" value="Genomic_DNA"/>
</dbReference>
<dbReference type="InterPro" id="IPR008906">
    <property type="entry name" value="HATC_C_dom"/>
</dbReference>
<dbReference type="InterPro" id="IPR012337">
    <property type="entry name" value="RNaseH-like_sf"/>
</dbReference>
<dbReference type="Proteomes" id="UP001165289">
    <property type="component" value="Unassembled WGS sequence"/>
</dbReference>
<reference evidence="2 3" key="1">
    <citation type="journal article" date="2023" name="BMC Biol.">
        <title>The compact genome of the sponge Oopsacas minuta (Hexactinellida) is lacking key metazoan core genes.</title>
        <authorList>
            <person name="Santini S."/>
            <person name="Schenkelaars Q."/>
            <person name="Jourda C."/>
            <person name="Duchesne M."/>
            <person name="Belahbib H."/>
            <person name="Rocher C."/>
            <person name="Selva M."/>
            <person name="Riesgo A."/>
            <person name="Vervoort M."/>
            <person name="Leys S.P."/>
            <person name="Kodjabachian L."/>
            <person name="Le Bivic A."/>
            <person name="Borchiellini C."/>
            <person name="Claverie J.M."/>
            <person name="Renard E."/>
        </authorList>
    </citation>
    <scope>NUCLEOTIDE SEQUENCE [LARGE SCALE GENOMIC DNA]</scope>
    <source>
        <strain evidence="2">SPO-2</strain>
    </source>
</reference>
<feature type="domain" description="HAT C-terminal dimerisation" evidence="1">
    <location>
        <begin position="318"/>
        <end position="371"/>
    </location>
</feature>
<proteinExistence type="predicted"/>
<dbReference type="Pfam" id="PF05699">
    <property type="entry name" value="Dimer_Tnp_hAT"/>
    <property type="match status" value="1"/>
</dbReference>
<evidence type="ECO:0000313" key="2">
    <source>
        <dbReference type="EMBL" id="KAI6656015.1"/>
    </source>
</evidence>
<organism evidence="2 3">
    <name type="scientific">Oopsacas minuta</name>
    <dbReference type="NCBI Taxonomy" id="111878"/>
    <lineage>
        <taxon>Eukaryota</taxon>
        <taxon>Metazoa</taxon>
        <taxon>Porifera</taxon>
        <taxon>Hexactinellida</taxon>
        <taxon>Hexasterophora</taxon>
        <taxon>Lyssacinosida</taxon>
        <taxon>Leucopsacidae</taxon>
        <taxon>Oopsacas</taxon>
    </lineage>
</organism>
<protein>
    <recommendedName>
        <fullName evidence="1">HAT C-terminal dimerisation domain-containing protein</fullName>
    </recommendedName>
</protein>
<name>A0AAV7K5E3_9METZ</name>
<evidence type="ECO:0000259" key="1">
    <source>
        <dbReference type="Pfam" id="PF05699"/>
    </source>
</evidence>
<dbReference type="GO" id="GO:0046983">
    <property type="term" value="F:protein dimerization activity"/>
    <property type="evidence" value="ECO:0007669"/>
    <property type="project" value="InterPro"/>
</dbReference>
<keyword evidence="3" id="KW-1185">Reference proteome</keyword>
<gene>
    <name evidence="2" type="ORF">LOD99_1749</name>
</gene>
<comment type="caution">
    <text evidence="2">The sequence shown here is derived from an EMBL/GenBank/DDBJ whole genome shotgun (WGS) entry which is preliminary data.</text>
</comment>
<dbReference type="PANTHER" id="PTHR37162">
    <property type="entry name" value="HAT FAMILY DIMERISATION DOMAINCONTAINING PROTEIN-RELATED"/>
    <property type="match status" value="1"/>
</dbReference>
<dbReference type="SUPFAM" id="SSF53098">
    <property type="entry name" value="Ribonuclease H-like"/>
    <property type="match status" value="1"/>
</dbReference>
<sequence>MDCCMKILPGVFPDSKIAKKIHCGRTKSEALIANVLCPHSIEVVTNELNIPKNIFYLISTDASNKGNLKHYPLAVRYFSKSFGTKNRVIDFYVCSEETSDSISSNILTRLEHNQMNIQYLVYFLQLGEDECPTFIWDFIKDQEHGLNEEDELSMNECFLYFVHSFMNVFQESIKKLEDSTTQSPEVYNIMCRLRSNFKDRLRDGFYGFKVNQCLPKLQAREQVRFKDEANRVFQRIISYLDKWFDYEGSIYKHIQILNLNREEITFDDLTKIASHFQIKINGDDMYNEFCWLREWRVKQRKNLLPIDEQWVAFFSYANSPNLLSLVEFALALPVSNAYVERIFSLMKNLWTDERNRLSTEMVKAELCVKLNYSLSCKDFYNFIRQEKRLLKIAKSSDKYFSK</sequence>
<dbReference type="PANTHER" id="PTHR37162:SF10">
    <property type="entry name" value="DUF4371 DOMAIN-CONTAINING PROTEIN"/>
    <property type="match status" value="1"/>
</dbReference>